<evidence type="ECO:0000313" key="9">
    <source>
        <dbReference type="Proteomes" id="UP001184828"/>
    </source>
</evidence>
<dbReference type="Pfam" id="PF00015">
    <property type="entry name" value="MCPsignal"/>
    <property type="match status" value="1"/>
</dbReference>
<dbReference type="SUPFAM" id="SSF58104">
    <property type="entry name" value="Methyl-accepting chemotaxis protein (MCP) signaling domain"/>
    <property type="match status" value="1"/>
</dbReference>
<dbReference type="EMBL" id="JAVDQZ010000003">
    <property type="protein sequence ID" value="MDR6426603.1"/>
    <property type="molecule type" value="Genomic_DNA"/>
</dbReference>
<keyword evidence="1" id="KW-0488">Methylation</keyword>
<accession>A0AAE4BXD6</accession>
<dbReference type="PROSITE" id="PS50885">
    <property type="entry name" value="HAMP"/>
    <property type="match status" value="1"/>
</dbReference>
<evidence type="ECO:0000256" key="1">
    <source>
        <dbReference type="ARBA" id="ARBA00022481"/>
    </source>
</evidence>
<dbReference type="SMART" id="SM00283">
    <property type="entry name" value="MA"/>
    <property type="match status" value="1"/>
</dbReference>
<dbReference type="GO" id="GO:0006935">
    <property type="term" value="P:chemotaxis"/>
    <property type="evidence" value="ECO:0007669"/>
    <property type="project" value="InterPro"/>
</dbReference>
<dbReference type="PANTHER" id="PTHR43531:SF14">
    <property type="entry name" value="METHYL-ACCEPTING CHEMOTAXIS PROTEIN I-RELATED"/>
    <property type="match status" value="1"/>
</dbReference>
<dbReference type="InterPro" id="IPR004090">
    <property type="entry name" value="Chemotax_Me-accpt_rcpt"/>
</dbReference>
<dbReference type="Gene3D" id="1.10.287.950">
    <property type="entry name" value="Methyl-accepting chemotaxis protein"/>
    <property type="match status" value="1"/>
</dbReference>
<dbReference type="InterPro" id="IPR033462">
    <property type="entry name" value="Cache_3-Cache_2"/>
</dbReference>
<evidence type="ECO:0000259" key="6">
    <source>
        <dbReference type="PROSITE" id="PS50111"/>
    </source>
</evidence>
<dbReference type="FunFam" id="1.10.287.950:FF:000002">
    <property type="entry name" value="Methyl-accepting chemotaxis protein"/>
    <property type="match status" value="1"/>
</dbReference>
<proteinExistence type="inferred from homology"/>
<name>A0AAE4BXD6_VARPD</name>
<keyword evidence="5" id="KW-0472">Membrane</keyword>
<keyword evidence="5" id="KW-1133">Transmembrane helix</keyword>
<dbReference type="Pfam" id="PF17201">
    <property type="entry name" value="Cache_3-Cache_2"/>
    <property type="match status" value="1"/>
</dbReference>
<keyword evidence="8" id="KW-0675">Receptor</keyword>
<dbReference type="PANTHER" id="PTHR43531">
    <property type="entry name" value="PROTEIN ICFG"/>
    <property type="match status" value="1"/>
</dbReference>
<comment type="similarity">
    <text evidence="2">Belongs to the methyl-accepting chemotaxis (MCP) protein family.</text>
</comment>
<dbReference type="PROSITE" id="PS50111">
    <property type="entry name" value="CHEMOTAXIS_TRANSDUC_2"/>
    <property type="match status" value="1"/>
</dbReference>
<dbReference type="GO" id="GO:0005886">
    <property type="term" value="C:plasma membrane"/>
    <property type="evidence" value="ECO:0007669"/>
    <property type="project" value="TreeGrafter"/>
</dbReference>
<dbReference type="InterPro" id="IPR004089">
    <property type="entry name" value="MCPsignal_dom"/>
</dbReference>
<evidence type="ECO:0000259" key="7">
    <source>
        <dbReference type="PROSITE" id="PS50885"/>
    </source>
</evidence>
<dbReference type="RefSeq" id="WP_192328746.1">
    <property type="nucleotide sequence ID" value="NZ_JAUSRU010000025.1"/>
</dbReference>
<evidence type="ECO:0000256" key="4">
    <source>
        <dbReference type="SAM" id="Coils"/>
    </source>
</evidence>
<evidence type="ECO:0000256" key="3">
    <source>
        <dbReference type="PROSITE-ProRule" id="PRU00284"/>
    </source>
</evidence>
<evidence type="ECO:0000313" key="8">
    <source>
        <dbReference type="EMBL" id="MDR6426603.1"/>
    </source>
</evidence>
<feature type="transmembrane region" description="Helical" evidence="5">
    <location>
        <begin position="331"/>
        <end position="351"/>
    </location>
</feature>
<dbReference type="CDD" id="cd06225">
    <property type="entry name" value="HAMP"/>
    <property type="match status" value="1"/>
</dbReference>
<dbReference type="Proteomes" id="UP001184828">
    <property type="component" value="Unassembled WGS sequence"/>
</dbReference>
<keyword evidence="3" id="KW-0807">Transducer</keyword>
<comment type="caution">
    <text evidence="8">The sequence shown here is derived from an EMBL/GenBank/DDBJ whole genome shotgun (WGS) entry which is preliminary data.</text>
</comment>
<sequence length="680" mass="71214">MKAAATDSSQPTRPFVSLARTLTVRAALAILLVTVLLLAAFYAIGSAQQQRSAAQYANAKAEAIARSLDIFDRTMQLTAENAYGVFRRQFSATFAVEDAAQGIVSSYGTPIDGASTGEVDAFARDFPGANATVFVVQGEDFRRITTSVKKENGERAIGTLLDRKSAAYPVLRSGRKFVGRAMLFGRPFMTVYEPVRDAAGQVVAVLYIGLDISQQQASFGEAVGQSRIFDTGGLYIVNPGADPAAAALVFHPSAAGKKLSEVVQGADPAGWLARLKGEDASWIDDAPAVLLPVQAGRRYASVSRSDAAGWLVVAEIPASEVMADLYREMRLLGGFMALAALLLGAGLVVFIRRMVRPLRVLSEHVQAIGQGDLSRPLSSERRDEIGVITRAVESMRGGLATVVSGVRQGTDAIATASGEIAAGNQDLSSRTEEQASSLEQTAASMEELTSTVKQNADNARQANQLALSASEVAVKGGNVVGQVVDTMASINASSKKIVDIIGVIDGIAFQTNILALNAAVEAARAGEQGRGFAVVASEVRNLAQRSGAAAKEIKGLIDDSVGKVDMGSALVGEAGKTMAEIVGSVKRVTDIIGEITAASQEQSTGIEQVNQAIAQMDQVTQQNAALVEEAAAAAQSMQEQAASLVQAVSVFKLDGPPRQAATALRQTSPVHYHAPEVAPL</sequence>
<dbReference type="PRINTS" id="PR00260">
    <property type="entry name" value="CHEMTRNSDUCR"/>
</dbReference>
<dbReference type="CDD" id="cd11386">
    <property type="entry name" value="MCP_signal"/>
    <property type="match status" value="1"/>
</dbReference>
<feature type="coiled-coil region" evidence="4">
    <location>
        <begin position="609"/>
        <end position="647"/>
    </location>
</feature>
<gene>
    <name evidence="8" type="ORF">J2738_002736</name>
</gene>
<dbReference type="Pfam" id="PF00672">
    <property type="entry name" value="HAMP"/>
    <property type="match status" value="1"/>
</dbReference>
<dbReference type="AlphaFoldDB" id="A0AAE4BXD6"/>
<evidence type="ECO:0000256" key="5">
    <source>
        <dbReference type="SAM" id="Phobius"/>
    </source>
</evidence>
<dbReference type="GO" id="GO:0004888">
    <property type="term" value="F:transmembrane signaling receptor activity"/>
    <property type="evidence" value="ECO:0007669"/>
    <property type="project" value="InterPro"/>
</dbReference>
<evidence type="ECO:0000256" key="2">
    <source>
        <dbReference type="ARBA" id="ARBA00029447"/>
    </source>
</evidence>
<dbReference type="InterPro" id="IPR029151">
    <property type="entry name" value="Sensor-like_sf"/>
</dbReference>
<feature type="domain" description="HAMP" evidence="7">
    <location>
        <begin position="352"/>
        <end position="404"/>
    </location>
</feature>
<dbReference type="InterPro" id="IPR051310">
    <property type="entry name" value="MCP_chemotaxis"/>
</dbReference>
<organism evidence="8 9">
    <name type="scientific">Variovorax paradoxus</name>
    <dbReference type="NCBI Taxonomy" id="34073"/>
    <lineage>
        <taxon>Bacteria</taxon>
        <taxon>Pseudomonadati</taxon>
        <taxon>Pseudomonadota</taxon>
        <taxon>Betaproteobacteria</taxon>
        <taxon>Burkholderiales</taxon>
        <taxon>Comamonadaceae</taxon>
        <taxon>Variovorax</taxon>
    </lineage>
</organism>
<dbReference type="SUPFAM" id="SSF103190">
    <property type="entry name" value="Sensory domain-like"/>
    <property type="match status" value="1"/>
</dbReference>
<reference evidence="8" key="1">
    <citation type="submission" date="2023-07" db="EMBL/GenBank/DDBJ databases">
        <title>Sorghum-associated microbial communities from plants grown in Nebraska, USA.</title>
        <authorList>
            <person name="Schachtman D."/>
        </authorList>
    </citation>
    <scope>NUCLEOTIDE SEQUENCE</scope>
    <source>
        <strain evidence="8">DS2114</strain>
    </source>
</reference>
<feature type="transmembrane region" description="Helical" evidence="5">
    <location>
        <begin position="22"/>
        <end position="44"/>
    </location>
</feature>
<keyword evidence="5" id="KW-0812">Transmembrane</keyword>
<dbReference type="GO" id="GO:0007165">
    <property type="term" value="P:signal transduction"/>
    <property type="evidence" value="ECO:0007669"/>
    <property type="project" value="UniProtKB-KW"/>
</dbReference>
<protein>
    <submittedName>
        <fullName evidence="8">Methyl-accepting chemotaxis protein-2 (Aspartate sensor receptor)</fullName>
    </submittedName>
</protein>
<dbReference type="SMART" id="SM00304">
    <property type="entry name" value="HAMP"/>
    <property type="match status" value="1"/>
</dbReference>
<dbReference type="InterPro" id="IPR003660">
    <property type="entry name" value="HAMP_dom"/>
</dbReference>
<keyword evidence="4" id="KW-0175">Coiled coil</keyword>
<feature type="domain" description="Methyl-accepting transducer" evidence="6">
    <location>
        <begin position="409"/>
        <end position="638"/>
    </location>
</feature>